<evidence type="ECO:0000313" key="4">
    <source>
        <dbReference type="Proteomes" id="UP000451565"/>
    </source>
</evidence>
<dbReference type="PANTHER" id="PTHR48081">
    <property type="entry name" value="AB HYDROLASE SUPERFAMILY PROTEIN C4A8.06C"/>
    <property type="match status" value="1"/>
</dbReference>
<reference evidence="3 4" key="1">
    <citation type="submission" date="2019-10" db="EMBL/GenBank/DDBJ databases">
        <title>Glaciimonas soli sp. nov., a psychrophilic bacterium isolated from the forest soil of a high elevation mountain in Taiwan.</title>
        <authorList>
            <person name="Wang L.-T."/>
            <person name="Shieh W.Y."/>
        </authorList>
    </citation>
    <scope>NUCLEOTIDE SEQUENCE [LARGE SCALE GENOMIC DNA]</scope>
    <source>
        <strain evidence="3 4">GS1</strain>
    </source>
</reference>
<dbReference type="GO" id="GO:0016787">
    <property type="term" value="F:hydrolase activity"/>
    <property type="evidence" value="ECO:0007669"/>
    <property type="project" value="UniProtKB-KW"/>
</dbReference>
<dbReference type="InterPro" id="IPR013094">
    <property type="entry name" value="AB_hydrolase_3"/>
</dbReference>
<dbReference type="InterPro" id="IPR029058">
    <property type="entry name" value="AB_hydrolase_fold"/>
</dbReference>
<name>A0A843YQP4_9BURK</name>
<evidence type="ECO:0000259" key="2">
    <source>
        <dbReference type="Pfam" id="PF07859"/>
    </source>
</evidence>
<dbReference type="SUPFAM" id="SSF53474">
    <property type="entry name" value="alpha/beta-Hydrolases"/>
    <property type="match status" value="1"/>
</dbReference>
<dbReference type="OrthoDB" id="9794445at2"/>
<organism evidence="3 4">
    <name type="scientific">Glaciimonas soli</name>
    <dbReference type="NCBI Taxonomy" id="2590999"/>
    <lineage>
        <taxon>Bacteria</taxon>
        <taxon>Pseudomonadati</taxon>
        <taxon>Pseudomonadota</taxon>
        <taxon>Betaproteobacteria</taxon>
        <taxon>Burkholderiales</taxon>
        <taxon>Oxalobacteraceae</taxon>
        <taxon>Glaciimonas</taxon>
    </lineage>
</organism>
<accession>A0A843YQP4</accession>
<dbReference type="Pfam" id="PF07859">
    <property type="entry name" value="Abhydrolase_3"/>
    <property type="match status" value="1"/>
</dbReference>
<proteinExistence type="predicted"/>
<keyword evidence="4" id="KW-1185">Reference proteome</keyword>
<dbReference type="PANTHER" id="PTHR48081:SF8">
    <property type="entry name" value="ALPHA_BETA HYDROLASE FOLD-3 DOMAIN-CONTAINING PROTEIN-RELATED"/>
    <property type="match status" value="1"/>
</dbReference>
<comment type="caution">
    <text evidence="3">The sequence shown here is derived from an EMBL/GenBank/DDBJ whole genome shotgun (WGS) entry which is preliminary data.</text>
</comment>
<dbReference type="Gene3D" id="3.40.50.1820">
    <property type="entry name" value="alpha/beta hydrolase"/>
    <property type="match status" value="1"/>
</dbReference>
<sequence length="284" mass="30391">MTQLHTTSTAVTSLIAPLVTSFRSSTATEREIGMHVFGIRSTPATSKTTVPLVLYFHGGLFNKGTVTDATGIAQVMAKNAAVVCVAYPLAPECHFPDTLDIALEALQWSYAHAAQFGADAQALFVAGDQAGGNLAAGLTMLVRDRNAFTKLRGQILICPLLDPLQTTLSMVAADDCPCQQAWRDYLPAVSDKTHPYAAPLHSRRLSGLPSALIITEASDPLRDEAEQYAAKLIAAGTPVQVRRFVSTKSNTDTAVEKNRSLVNQQHSCFASATETARQFVADSI</sequence>
<dbReference type="EMBL" id="WINI01000001">
    <property type="protein sequence ID" value="MQQ99842.1"/>
    <property type="molecule type" value="Genomic_DNA"/>
</dbReference>
<feature type="domain" description="Alpha/beta hydrolase fold-3" evidence="2">
    <location>
        <begin position="53"/>
        <end position="244"/>
    </location>
</feature>
<evidence type="ECO:0000313" key="3">
    <source>
        <dbReference type="EMBL" id="MQQ99842.1"/>
    </source>
</evidence>
<gene>
    <name evidence="3" type="ORF">GEV47_03975</name>
</gene>
<dbReference type="AlphaFoldDB" id="A0A843YQP4"/>
<keyword evidence="1 3" id="KW-0378">Hydrolase</keyword>
<evidence type="ECO:0000256" key="1">
    <source>
        <dbReference type="ARBA" id="ARBA00022801"/>
    </source>
</evidence>
<dbReference type="InterPro" id="IPR050300">
    <property type="entry name" value="GDXG_lipolytic_enzyme"/>
</dbReference>
<dbReference type="Proteomes" id="UP000451565">
    <property type="component" value="Unassembled WGS sequence"/>
</dbReference>
<protein>
    <submittedName>
        <fullName evidence="3">Alpha/beta hydrolase fold domain-containing protein</fullName>
    </submittedName>
</protein>
<dbReference type="RefSeq" id="WP_153233379.1">
    <property type="nucleotide sequence ID" value="NZ_WINI01000001.1"/>
</dbReference>